<evidence type="ECO:0000256" key="2">
    <source>
        <dbReference type="SAM" id="SignalP"/>
    </source>
</evidence>
<evidence type="ECO:0000313" key="4">
    <source>
        <dbReference type="Proteomes" id="UP000647587"/>
    </source>
</evidence>
<dbReference type="EMBL" id="BMPP01000001">
    <property type="protein sequence ID" value="GGK14374.1"/>
    <property type="molecule type" value="Genomic_DNA"/>
</dbReference>
<accession>A0ABQ2EJD1</accession>
<keyword evidence="4" id="KW-1185">Reference proteome</keyword>
<dbReference type="RefSeq" id="WP_189004150.1">
    <property type="nucleotide sequence ID" value="NZ_BMPP01000001.1"/>
</dbReference>
<keyword evidence="2" id="KW-0732">Signal</keyword>
<gene>
    <name evidence="3" type="ORF">GCM10008955_04740</name>
</gene>
<feature type="signal peptide" evidence="2">
    <location>
        <begin position="1"/>
        <end position="23"/>
    </location>
</feature>
<evidence type="ECO:0000313" key="3">
    <source>
        <dbReference type="EMBL" id="GGK14374.1"/>
    </source>
</evidence>
<feature type="compositionally biased region" description="Low complexity" evidence="1">
    <location>
        <begin position="38"/>
        <end position="66"/>
    </location>
</feature>
<organism evidence="3 4">
    <name type="scientific">Deinococcus malanensis</name>
    <dbReference type="NCBI Taxonomy" id="1706855"/>
    <lineage>
        <taxon>Bacteria</taxon>
        <taxon>Thermotogati</taxon>
        <taxon>Deinococcota</taxon>
        <taxon>Deinococci</taxon>
        <taxon>Deinococcales</taxon>
        <taxon>Deinococcaceae</taxon>
        <taxon>Deinococcus</taxon>
    </lineage>
</organism>
<comment type="caution">
    <text evidence="3">The sequence shown here is derived from an EMBL/GenBank/DDBJ whole genome shotgun (WGS) entry which is preliminary data.</text>
</comment>
<proteinExistence type="predicted"/>
<evidence type="ECO:0000256" key="1">
    <source>
        <dbReference type="SAM" id="MobiDB-lite"/>
    </source>
</evidence>
<dbReference type="Proteomes" id="UP000647587">
    <property type="component" value="Unassembled WGS sequence"/>
</dbReference>
<sequence length="285" mass="28383">MSLVKTSARAVTLLLTTGLLTHAAAQTAPTTPAPATPAPAAAPARPAVTTPAPARPAATTPRPSAATTRVASSLAVELGALVKGQIIRCPAVLKLGPQAVCLYAKSSASALRPLVKTKLGTRVIGDWKAGGKSSSLFVSDKAGGNVAAFVLLSELAAAETLLVIDGVQAPAASAARITVPAGVVKGQPYVLGSDLVGVVNVSNLGGGKFRLSVTGQTPLTVTVGQKTVQREGGAVELPLAPATDGKNLIFPLVGLRALGCTVTPAGNNLTVACGTESVGLRPIVF</sequence>
<reference evidence="4" key="1">
    <citation type="journal article" date="2019" name="Int. J. Syst. Evol. Microbiol.">
        <title>The Global Catalogue of Microorganisms (GCM) 10K type strain sequencing project: providing services to taxonomists for standard genome sequencing and annotation.</title>
        <authorList>
            <consortium name="The Broad Institute Genomics Platform"/>
            <consortium name="The Broad Institute Genome Sequencing Center for Infectious Disease"/>
            <person name="Wu L."/>
            <person name="Ma J."/>
        </authorList>
    </citation>
    <scope>NUCLEOTIDE SEQUENCE [LARGE SCALE GENOMIC DNA]</scope>
    <source>
        <strain evidence="4">JCM 30331</strain>
    </source>
</reference>
<feature type="chain" id="PRO_5046732131" evidence="2">
    <location>
        <begin position="24"/>
        <end position="285"/>
    </location>
</feature>
<protein>
    <submittedName>
        <fullName evidence="3">Uncharacterized protein</fullName>
    </submittedName>
</protein>
<feature type="region of interest" description="Disordered" evidence="1">
    <location>
        <begin position="26"/>
        <end position="66"/>
    </location>
</feature>
<name>A0ABQ2EJD1_9DEIO</name>